<gene>
    <name evidence="1" type="ORF">DWE98_18795</name>
</gene>
<sequence>MSAHQSDWRGGGFLAIANTVEPAMRAQYEEWHTFEHVPERLTMPGFLGARRYVRGHGIGTHYLTLYDIKGPEALETPEYQHLLISPTPMSQRMRPVMGEFRRFAYQETGRAGHGCGRHLGFLRWSGESEAGTQLERLVGQAGIVALRLGLAVATKPHPAFAATAAPHEPHFVATIDGTDSAALTIAVGELAALLARDGFVLERAVYELIIAY</sequence>
<comment type="caution">
    <text evidence="1">The sequence shown here is derived from an EMBL/GenBank/DDBJ whole genome shotgun (WGS) entry which is preliminary data.</text>
</comment>
<protein>
    <submittedName>
        <fullName evidence="1">Uncharacterized protein</fullName>
    </submittedName>
</protein>
<organism evidence="1 2">
    <name type="scientific">Bosea caraganae</name>
    <dbReference type="NCBI Taxonomy" id="2763117"/>
    <lineage>
        <taxon>Bacteria</taxon>
        <taxon>Pseudomonadati</taxon>
        <taxon>Pseudomonadota</taxon>
        <taxon>Alphaproteobacteria</taxon>
        <taxon>Hyphomicrobiales</taxon>
        <taxon>Boseaceae</taxon>
        <taxon>Bosea</taxon>
    </lineage>
</organism>
<proteinExistence type="predicted"/>
<evidence type="ECO:0000313" key="1">
    <source>
        <dbReference type="EMBL" id="RDJ22491.1"/>
    </source>
</evidence>
<keyword evidence="2" id="KW-1185">Reference proteome</keyword>
<dbReference type="OrthoDB" id="3034735at2"/>
<reference evidence="2" key="1">
    <citation type="submission" date="2018-07" db="EMBL/GenBank/DDBJ databases">
        <authorList>
            <person name="Safronova V.I."/>
            <person name="Chirak E.R."/>
            <person name="Sazanova A.L."/>
        </authorList>
    </citation>
    <scope>NUCLEOTIDE SEQUENCE [LARGE SCALE GENOMIC DNA]</scope>
    <source>
        <strain evidence="2">RCAM04685</strain>
    </source>
</reference>
<dbReference type="AlphaFoldDB" id="A0A370L2U6"/>
<accession>A0A370L2U6</accession>
<evidence type="ECO:0000313" key="2">
    <source>
        <dbReference type="Proteomes" id="UP000255207"/>
    </source>
</evidence>
<dbReference type="Proteomes" id="UP000255207">
    <property type="component" value="Unassembled WGS sequence"/>
</dbReference>
<dbReference type="EMBL" id="QQTP01000010">
    <property type="protein sequence ID" value="RDJ22491.1"/>
    <property type="molecule type" value="Genomic_DNA"/>
</dbReference>
<name>A0A370L2U6_9HYPH</name>
<dbReference type="RefSeq" id="WP_114830820.1">
    <property type="nucleotide sequence ID" value="NZ_QQTO01000005.1"/>
</dbReference>